<gene>
    <name evidence="2" type="ORF">MGWOODY_XGa2868</name>
</gene>
<dbReference type="PANTHER" id="PTHR31527:SF0">
    <property type="entry name" value="RE64534P"/>
    <property type="match status" value="1"/>
</dbReference>
<dbReference type="GO" id="GO:0004047">
    <property type="term" value="F:aminomethyltransferase activity"/>
    <property type="evidence" value="ECO:0007669"/>
    <property type="project" value="UniProtKB-EC"/>
</dbReference>
<dbReference type="Pfam" id="PF09347">
    <property type="entry name" value="DUF1989"/>
    <property type="match status" value="1"/>
</dbReference>
<dbReference type="GO" id="GO:0032259">
    <property type="term" value="P:methylation"/>
    <property type="evidence" value="ECO:0007669"/>
    <property type="project" value="UniProtKB-KW"/>
</dbReference>
<dbReference type="EC" id="2.1.2.10" evidence="2"/>
<proteinExistence type="predicted"/>
<evidence type="ECO:0000259" key="1">
    <source>
        <dbReference type="Pfam" id="PF09347"/>
    </source>
</evidence>
<evidence type="ECO:0000313" key="2">
    <source>
        <dbReference type="EMBL" id="CUS53768.1"/>
    </source>
</evidence>
<dbReference type="PANTHER" id="PTHR31527">
    <property type="entry name" value="RE64534P"/>
    <property type="match status" value="1"/>
</dbReference>
<organism evidence="2">
    <name type="scientific">hydrothermal vent metagenome</name>
    <dbReference type="NCBI Taxonomy" id="652676"/>
    <lineage>
        <taxon>unclassified sequences</taxon>
        <taxon>metagenomes</taxon>
        <taxon>ecological metagenomes</taxon>
    </lineage>
</organism>
<sequence length="199" mass="21551">MREETVIPPAGHWSGTVPQGHRLRIIDLEGGQGVDFLCYNANQHAERYHAPNTLKAALTLKLSAGHTLYSDEARPIFLITDDTVGGHDTIGGCCSQHSNQLLYGVENCTGCRENFLAALAPYGMDRRDIVPNINFFCNVPVAKERTLEQTVFVPGNSVAGDYVELEAKMNALAVISNCPQVNNPCNGGNPTAIRIVISS</sequence>
<accession>A0A170PRT9</accession>
<feature type="domain" description="DUF1989" evidence="1">
    <location>
        <begin position="6"/>
        <end position="172"/>
    </location>
</feature>
<keyword evidence="2" id="KW-0489">Methyltransferase</keyword>
<dbReference type="EMBL" id="CZRL01000098">
    <property type="protein sequence ID" value="CUS53768.1"/>
    <property type="molecule type" value="Genomic_DNA"/>
</dbReference>
<name>A0A170PRT9_9ZZZZ</name>
<protein>
    <submittedName>
        <fullName evidence="2">Urea carboxylase-related aminomethyltransferase</fullName>
        <ecNumber evidence="2">2.1.2.10</ecNumber>
    </submittedName>
</protein>
<dbReference type="GO" id="GO:0008168">
    <property type="term" value="F:methyltransferase activity"/>
    <property type="evidence" value="ECO:0007669"/>
    <property type="project" value="UniProtKB-KW"/>
</dbReference>
<keyword evidence="2" id="KW-0808">Transferase</keyword>
<dbReference type="AlphaFoldDB" id="A0A170PRT9"/>
<reference evidence="2" key="1">
    <citation type="submission" date="2015-10" db="EMBL/GenBank/DDBJ databases">
        <authorList>
            <person name="Gilbert D.G."/>
        </authorList>
    </citation>
    <scope>NUCLEOTIDE SEQUENCE</scope>
</reference>
<dbReference type="InterPro" id="IPR018959">
    <property type="entry name" value="DUF1989"/>
</dbReference>